<dbReference type="Gene3D" id="3.30.40.10">
    <property type="entry name" value="Zinc/RING finger domain, C3HC4 (zinc finger)"/>
    <property type="match status" value="1"/>
</dbReference>
<evidence type="ECO:0000313" key="7">
    <source>
        <dbReference type="Proteomes" id="UP001558652"/>
    </source>
</evidence>
<organism evidence="6 7">
    <name type="scientific">Ranatra chinensis</name>
    <dbReference type="NCBI Taxonomy" id="642074"/>
    <lineage>
        <taxon>Eukaryota</taxon>
        <taxon>Metazoa</taxon>
        <taxon>Ecdysozoa</taxon>
        <taxon>Arthropoda</taxon>
        <taxon>Hexapoda</taxon>
        <taxon>Insecta</taxon>
        <taxon>Pterygota</taxon>
        <taxon>Neoptera</taxon>
        <taxon>Paraneoptera</taxon>
        <taxon>Hemiptera</taxon>
        <taxon>Heteroptera</taxon>
        <taxon>Panheteroptera</taxon>
        <taxon>Nepomorpha</taxon>
        <taxon>Nepidae</taxon>
        <taxon>Ranatrinae</taxon>
        <taxon>Ranatra</taxon>
    </lineage>
</organism>
<dbReference type="PANTHER" id="PTHR13513:SF9">
    <property type="entry name" value="E3 UBIQUITIN-PROTEIN LIGASE UBR7-RELATED"/>
    <property type="match status" value="1"/>
</dbReference>
<protein>
    <recommendedName>
        <fullName evidence="5">UBR-type domain-containing protein</fullName>
    </recommendedName>
</protein>
<feature type="domain" description="UBR-type" evidence="5">
    <location>
        <begin position="47"/>
        <end position="122"/>
    </location>
</feature>
<dbReference type="PANTHER" id="PTHR13513">
    <property type="entry name" value="E3 UBIQUITIN-PROTEIN LIGASE UBR7"/>
    <property type="match status" value="1"/>
</dbReference>
<evidence type="ECO:0000256" key="4">
    <source>
        <dbReference type="PROSITE-ProRule" id="PRU00508"/>
    </source>
</evidence>
<dbReference type="InterPro" id="IPR047506">
    <property type="entry name" value="UBR7-like_UBR-box"/>
</dbReference>
<dbReference type="EMBL" id="JBFDAA010000002">
    <property type="protein sequence ID" value="KAL1139400.1"/>
    <property type="molecule type" value="Genomic_DNA"/>
</dbReference>
<proteinExistence type="predicted"/>
<keyword evidence="7" id="KW-1185">Reference proteome</keyword>
<dbReference type="Pfam" id="PF02207">
    <property type="entry name" value="zf-UBR"/>
    <property type="match status" value="1"/>
</dbReference>
<sequence>MAEGTSSNKFLEVTEDDGTTITLDEFIEEEQRLEIDANAVLGPSDDKNCTYNLGYVKRQALYACMTCVPPGQETYKPAGICLACSYHCHEGHDLVELYTKRNFRCDCGNSRFKGNKCNLEPKKADSNEGNHYNQNFRGVYCFCSRPYPDPEDSVSDEMLQCIICEDWYHTRHLDCDISLDENYAEMICGTCTDKLPFLSYYIGNSGIIIIFAR</sequence>
<dbReference type="InterPro" id="IPR040204">
    <property type="entry name" value="UBR7"/>
</dbReference>
<evidence type="ECO:0000256" key="2">
    <source>
        <dbReference type="ARBA" id="ARBA00022771"/>
    </source>
</evidence>
<dbReference type="InterPro" id="IPR003126">
    <property type="entry name" value="Znf_UBR"/>
</dbReference>
<dbReference type="InterPro" id="IPR011011">
    <property type="entry name" value="Znf_FYVE_PHD"/>
</dbReference>
<evidence type="ECO:0000256" key="1">
    <source>
        <dbReference type="ARBA" id="ARBA00022723"/>
    </source>
</evidence>
<dbReference type="InterPro" id="IPR013083">
    <property type="entry name" value="Znf_RING/FYVE/PHD"/>
</dbReference>
<feature type="zinc finger region" description="UBR-type" evidence="4">
    <location>
        <begin position="47"/>
        <end position="122"/>
    </location>
</feature>
<comment type="caution">
    <text evidence="6">The sequence shown here is derived from an EMBL/GenBank/DDBJ whole genome shotgun (WGS) entry which is preliminary data.</text>
</comment>
<name>A0ABD0YTU1_9HEMI</name>
<evidence type="ECO:0000256" key="3">
    <source>
        <dbReference type="ARBA" id="ARBA00022833"/>
    </source>
</evidence>
<accession>A0ABD0YTU1</accession>
<reference evidence="6 7" key="1">
    <citation type="submission" date="2024-07" db="EMBL/GenBank/DDBJ databases">
        <title>Chromosome-level genome assembly of the water stick insect Ranatra chinensis (Heteroptera: Nepidae).</title>
        <authorList>
            <person name="Liu X."/>
        </authorList>
    </citation>
    <scope>NUCLEOTIDE SEQUENCE [LARGE SCALE GENOMIC DNA]</scope>
    <source>
        <strain evidence="6">Cailab_2021Rc</strain>
        <tissue evidence="6">Muscle</tissue>
    </source>
</reference>
<gene>
    <name evidence="6" type="ORF">AAG570_006384</name>
</gene>
<keyword evidence="2" id="KW-0863">Zinc-finger</keyword>
<dbReference type="Proteomes" id="UP001558652">
    <property type="component" value="Unassembled WGS sequence"/>
</dbReference>
<keyword evidence="1" id="KW-0479">Metal-binding</keyword>
<evidence type="ECO:0000259" key="5">
    <source>
        <dbReference type="PROSITE" id="PS51157"/>
    </source>
</evidence>
<dbReference type="AlphaFoldDB" id="A0ABD0YTU1"/>
<dbReference type="PROSITE" id="PS51157">
    <property type="entry name" value="ZF_UBR"/>
    <property type="match status" value="1"/>
</dbReference>
<dbReference type="GO" id="GO:0008270">
    <property type="term" value="F:zinc ion binding"/>
    <property type="evidence" value="ECO:0007669"/>
    <property type="project" value="UniProtKB-KW"/>
</dbReference>
<keyword evidence="3" id="KW-0862">Zinc</keyword>
<dbReference type="CDD" id="cd19677">
    <property type="entry name" value="UBR-box_UBR7"/>
    <property type="match status" value="1"/>
</dbReference>
<dbReference type="CDD" id="cd15542">
    <property type="entry name" value="PHD_UBR7"/>
    <property type="match status" value="1"/>
</dbReference>
<evidence type="ECO:0000313" key="6">
    <source>
        <dbReference type="EMBL" id="KAL1139400.1"/>
    </source>
</evidence>
<dbReference type="SMART" id="SM00396">
    <property type="entry name" value="ZnF_UBR1"/>
    <property type="match status" value="1"/>
</dbReference>
<dbReference type="SUPFAM" id="SSF57903">
    <property type="entry name" value="FYVE/PHD zinc finger"/>
    <property type="match status" value="1"/>
</dbReference>